<proteinExistence type="predicted"/>
<dbReference type="InParanoid" id="Q2FLV3"/>
<protein>
    <submittedName>
        <fullName evidence="1">Uncharacterized protein</fullName>
    </submittedName>
</protein>
<evidence type="ECO:0000313" key="2">
    <source>
        <dbReference type="Proteomes" id="UP000001941"/>
    </source>
</evidence>
<reference evidence="2" key="1">
    <citation type="journal article" date="2016" name="Stand. Genomic Sci.">
        <title>Complete genome sequence of Methanospirillum hungatei type strain JF1.</title>
        <authorList>
            <person name="Gunsalus R.P."/>
            <person name="Cook L.E."/>
            <person name="Crable B."/>
            <person name="Rohlin L."/>
            <person name="McDonald E."/>
            <person name="Mouttaki H."/>
            <person name="Sieber J.R."/>
            <person name="Poweleit N."/>
            <person name="Zhou H."/>
            <person name="Lapidus A.L."/>
            <person name="Daligault H.E."/>
            <person name="Land M."/>
            <person name="Gilna P."/>
            <person name="Ivanova N."/>
            <person name="Kyrpides N."/>
            <person name="Culley D.E."/>
            <person name="McInerney M.J."/>
        </authorList>
    </citation>
    <scope>NUCLEOTIDE SEQUENCE [LARGE SCALE GENOMIC DNA]</scope>
    <source>
        <strain evidence="2">ATCC 27890 / DSM 864 / NBRC 100397 / JF-1</strain>
    </source>
</reference>
<dbReference type="EnsemblBacteria" id="ABD40140">
    <property type="protein sequence ID" value="ABD40140"/>
    <property type="gene ID" value="Mhun_0372"/>
</dbReference>
<dbReference type="Proteomes" id="UP000001941">
    <property type="component" value="Chromosome"/>
</dbReference>
<dbReference type="EMBL" id="CP000254">
    <property type="protein sequence ID" value="ABD40140.1"/>
    <property type="molecule type" value="Genomic_DNA"/>
</dbReference>
<name>Q2FLV3_METHJ</name>
<gene>
    <name evidence="1" type="ordered locus">Mhun_0372</name>
</gene>
<accession>Q2FLV3</accession>
<sequence>MSDFSLKFTSFSGKRRRVLLKFFEKRLKVQVTTDPNWIQSKKYYAFLNLNLNMTIISEQQTDFNLINLNRLAHIIKSLDEKEIETLEILLDNDSFEIIQQSSKEYSQQKGIPIDQW</sequence>
<evidence type="ECO:0000313" key="1">
    <source>
        <dbReference type="EMBL" id="ABD40140.1"/>
    </source>
</evidence>
<keyword evidence="2" id="KW-1185">Reference proteome</keyword>
<dbReference type="HOGENOM" id="CLU_2091308_0_0_2"/>
<organism evidence="1 2">
    <name type="scientific">Methanospirillum hungatei JF-1 (strain ATCC 27890 / DSM 864 / NBRC 100397 / JF-1)</name>
    <dbReference type="NCBI Taxonomy" id="323259"/>
    <lineage>
        <taxon>Archaea</taxon>
        <taxon>Methanobacteriati</taxon>
        <taxon>Methanobacteriota</taxon>
        <taxon>Stenosarchaea group</taxon>
        <taxon>Methanomicrobia</taxon>
        <taxon>Methanomicrobiales</taxon>
        <taxon>Methanospirillaceae</taxon>
        <taxon>Methanospirillum</taxon>
    </lineage>
</organism>
<dbReference type="KEGG" id="mhu:Mhun_0372"/>
<dbReference type="AlphaFoldDB" id="Q2FLV3"/>